<dbReference type="EMBL" id="QWLA01000033">
    <property type="protein sequence ID" value="RIH86136.1"/>
    <property type="molecule type" value="Genomic_DNA"/>
</dbReference>
<evidence type="ECO:0000256" key="1">
    <source>
        <dbReference type="ARBA" id="ARBA00022553"/>
    </source>
</evidence>
<evidence type="ECO:0000313" key="4">
    <source>
        <dbReference type="EMBL" id="RIH86136.1"/>
    </source>
</evidence>
<dbReference type="InterPro" id="IPR001789">
    <property type="entry name" value="Sig_transdc_resp-reg_receiver"/>
</dbReference>
<evidence type="ECO:0000313" key="5">
    <source>
        <dbReference type="Proteomes" id="UP000265341"/>
    </source>
</evidence>
<reference evidence="4 5" key="1">
    <citation type="submission" date="2018-08" db="EMBL/GenBank/DDBJ databases">
        <title>Meiothermus roseus NBRC 110900 genome sequencing project.</title>
        <authorList>
            <person name="Da Costa M.S."/>
            <person name="Albuquerque L."/>
            <person name="Raposo P."/>
            <person name="Froufe H.J.C."/>
            <person name="Barroso C.S."/>
            <person name="Egas C."/>
        </authorList>
    </citation>
    <scope>NUCLEOTIDE SEQUENCE [LARGE SCALE GENOMIC DNA]</scope>
    <source>
        <strain evidence="4 5">NBRC 110900</strain>
    </source>
</reference>
<proteinExistence type="predicted"/>
<dbReference type="PANTHER" id="PTHR44591">
    <property type="entry name" value="STRESS RESPONSE REGULATOR PROTEIN 1"/>
    <property type="match status" value="1"/>
</dbReference>
<dbReference type="PANTHER" id="PTHR44591:SF18">
    <property type="entry name" value="REGULATORY PROTEIN"/>
    <property type="match status" value="1"/>
</dbReference>
<comment type="caution">
    <text evidence="4">The sequence shown here is derived from an EMBL/GenBank/DDBJ whole genome shotgun (WGS) entry which is preliminary data.</text>
</comment>
<dbReference type="RefSeq" id="WP_119277731.1">
    <property type="nucleotide sequence ID" value="NZ_QWLA01000033.1"/>
</dbReference>
<dbReference type="SUPFAM" id="SSF52172">
    <property type="entry name" value="CheY-like"/>
    <property type="match status" value="1"/>
</dbReference>
<dbReference type="GO" id="GO:0000160">
    <property type="term" value="P:phosphorelay signal transduction system"/>
    <property type="evidence" value="ECO:0007669"/>
    <property type="project" value="InterPro"/>
</dbReference>
<keyword evidence="5" id="KW-1185">Reference proteome</keyword>
<evidence type="ECO:0000256" key="2">
    <source>
        <dbReference type="PROSITE-ProRule" id="PRU00169"/>
    </source>
</evidence>
<feature type="domain" description="Response regulatory" evidence="3">
    <location>
        <begin position="8"/>
        <end position="123"/>
    </location>
</feature>
<feature type="modified residue" description="4-aspartylphosphate" evidence="2">
    <location>
        <position position="57"/>
    </location>
</feature>
<organism evidence="4 5">
    <name type="scientific">Calidithermus roseus</name>
    <dbReference type="NCBI Taxonomy" id="1644118"/>
    <lineage>
        <taxon>Bacteria</taxon>
        <taxon>Thermotogati</taxon>
        <taxon>Deinococcota</taxon>
        <taxon>Deinococci</taxon>
        <taxon>Thermales</taxon>
        <taxon>Thermaceae</taxon>
        <taxon>Calidithermus</taxon>
    </lineage>
</organism>
<dbReference type="InterPro" id="IPR050595">
    <property type="entry name" value="Bact_response_regulator"/>
</dbReference>
<dbReference type="OrthoDB" id="34379at2"/>
<protein>
    <submittedName>
        <fullName evidence="4">Transcriptional regulatory protein AfsQ1</fullName>
    </submittedName>
</protein>
<dbReference type="Gene3D" id="3.40.50.2300">
    <property type="match status" value="1"/>
</dbReference>
<dbReference type="InterPro" id="IPR011006">
    <property type="entry name" value="CheY-like_superfamily"/>
</dbReference>
<evidence type="ECO:0000259" key="3">
    <source>
        <dbReference type="PROSITE" id="PS50110"/>
    </source>
</evidence>
<gene>
    <name evidence="4" type="primary">afsQ1</name>
    <name evidence="4" type="ORF">Mrose_01910</name>
</gene>
<dbReference type="PROSITE" id="PS50110">
    <property type="entry name" value="RESPONSE_REGULATORY"/>
    <property type="match status" value="1"/>
</dbReference>
<name>A0A399ERL2_9DEIN</name>
<accession>A0A399ERL2</accession>
<dbReference type="SMART" id="SM00448">
    <property type="entry name" value="REC"/>
    <property type="match status" value="1"/>
</dbReference>
<dbReference type="Proteomes" id="UP000265341">
    <property type="component" value="Unassembled WGS sequence"/>
</dbReference>
<dbReference type="Pfam" id="PF00072">
    <property type="entry name" value="Response_reg"/>
    <property type="match status" value="1"/>
</dbReference>
<dbReference type="AlphaFoldDB" id="A0A399ERL2"/>
<sequence>MEIGQSHVAVVVTPSATVRALLEMVLEQEGFKAIFFSTPQEALNLLRESVPSLLILDEGLEPDAFSVSGRLKMIRRLREMPILILVSEHDDRTRVTAELSKVDHVIPKPFESRHLRSLLRSLLRSNSTQEATSR</sequence>
<keyword evidence="1 2" id="KW-0597">Phosphoprotein</keyword>